<dbReference type="InterPro" id="IPR008745">
    <property type="entry name" value="DUF1717"/>
</dbReference>
<keyword evidence="9" id="KW-0946">Virion</keyword>
<organism evidence="15">
    <name type="scientific">Capillovirus mali</name>
    <dbReference type="NCBI Taxonomy" id="28347"/>
    <lineage>
        <taxon>Viruses</taxon>
        <taxon>Riboviria</taxon>
        <taxon>Orthornavirae</taxon>
        <taxon>Kitrinoviricota</taxon>
        <taxon>Alsuviricetes</taxon>
        <taxon>Tymovirales</taxon>
        <taxon>Betaflexiviridae</taxon>
        <taxon>Trivirinae</taxon>
        <taxon>Capillovirus</taxon>
    </lineage>
</organism>
<dbReference type="InterPro" id="IPR043502">
    <property type="entry name" value="DNA/RNA_pol_sf"/>
</dbReference>
<comment type="subcellular location">
    <subcellularLocation>
        <location evidence="1">Virion</location>
    </subcellularLocation>
</comment>
<dbReference type="PROSITE" id="PS51743">
    <property type="entry name" value="ALPHAVIRUS_MT"/>
    <property type="match status" value="1"/>
</dbReference>
<evidence type="ECO:0000259" key="13">
    <source>
        <dbReference type="PROSITE" id="PS51657"/>
    </source>
</evidence>
<evidence type="ECO:0000256" key="6">
    <source>
        <dbReference type="ARBA" id="ARBA00022741"/>
    </source>
</evidence>
<evidence type="ECO:0000256" key="2">
    <source>
        <dbReference type="ARBA" id="ARBA00022484"/>
    </source>
</evidence>
<evidence type="ECO:0000256" key="1">
    <source>
        <dbReference type="ARBA" id="ARBA00004328"/>
    </source>
</evidence>
<dbReference type="GO" id="GO:0006396">
    <property type="term" value="P:RNA processing"/>
    <property type="evidence" value="ECO:0007669"/>
    <property type="project" value="InterPro"/>
</dbReference>
<feature type="region of interest" description="Disordered" evidence="11">
    <location>
        <begin position="1960"/>
        <end position="1980"/>
    </location>
</feature>
<keyword evidence="6" id="KW-0547">Nucleotide-binding</keyword>
<dbReference type="GO" id="GO:0019028">
    <property type="term" value="C:viral capsid"/>
    <property type="evidence" value="ECO:0007669"/>
    <property type="project" value="UniProtKB-KW"/>
</dbReference>
<dbReference type="PROSITE" id="PS51657">
    <property type="entry name" value="PSRV_HELICASE"/>
    <property type="match status" value="1"/>
</dbReference>
<dbReference type="GO" id="GO:0003723">
    <property type="term" value="F:RNA binding"/>
    <property type="evidence" value="ECO:0007669"/>
    <property type="project" value="InterPro"/>
</dbReference>
<feature type="compositionally biased region" description="Basic and acidic residues" evidence="11">
    <location>
        <begin position="1964"/>
        <end position="1980"/>
    </location>
</feature>
<evidence type="ECO:0000256" key="5">
    <source>
        <dbReference type="ARBA" id="ARBA00022695"/>
    </source>
</evidence>
<dbReference type="Pfam" id="PF01660">
    <property type="entry name" value="Vmethyltransf"/>
    <property type="match status" value="1"/>
</dbReference>
<dbReference type="GO" id="GO:0005524">
    <property type="term" value="F:ATP binding"/>
    <property type="evidence" value="ECO:0007669"/>
    <property type="project" value="UniProtKB-KW"/>
</dbReference>
<keyword evidence="2" id="KW-0696">RNA-directed RNA polymerase</keyword>
<feature type="domain" description="(+)RNA virus helicase C-terminal" evidence="13">
    <location>
        <begin position="753"/>
        <end position="1067"/>
    </location>
</feature>
<dbReference type="SUPFAM" id="SSF56672">
    <property type="entry name" value="DNA/RNA polymerases"/>
    <property type="match status" value="1"/>
</dbReference>
<evidence type="ECO:0000256" key="10">
    <source>
        <dbReference type="ARBA" id="ARBA00022953"/>
    </source>
</evidence>
<evidence type="ECO:0000256" key="9">
    <source>
        <dbReference type="ARBA" id="ARBA00022844"/>
    </source>
</evidence>
<evidence type="ECO:0000256" key="4">
    <source>
        <dbReference type="ARBA" id="ARBA00022679"/>
    </source>
</evidence>
<dbReference type="GO" id="GO:0003968">
    <property type="term" value="F:RNA-directed RNA polymerase activity"/>
    <property type="evidence" value="ECO:0007669"/>
    <property type="project" value="UniProtKB-KW"/>
</dbReference>
<dbReference type="InterPro" id="IPR002588">
    <property type="entry name" value="Alphavirus-like_MT_dom"/>
</dbReference>
<keyword evidence="3" id="KW-0167">Capsid protein</keyword>
<keyword evidence="8" id="KW-0067">ATP-binding</keyword>
<dbReference type="GO" id="GO:0039694">
    <property type="term" value="P:viral RNA genome replication"/>
    <property type="evidence" value="ECO:0007669"/>
    <property type="project" value="InterPro"/>
</dbReference>
<dbReference type="EMBL" id="KJ579253">
    <property type="protein sequence ID" value="AIA96305.1"/>
    <property type="molecule type" value="Genomic_RNA"/>
</dbReference>
<keyword evidence="5" id="KW-0548">Nucleotidyltransferase</keyword>
<dbReference type="Pfam" id="PF01443">
    <property type="entry name" value="Viral_helicase1"/>
    <property type="match status" value="2"/>
</dbReference>
<feature type="compositionally biased region" description="Polar residues" evidence="11">
    <location>
        <begin position="528"/>
        <end position="542"/>
    </location>
</feature>
<proteinExistence type="predicted"/>
<evidence type="ECO:0000256" key="11">
    <source>
        <dbReference type="SAM" id="MobiDB-lite"/>
    </source>
</evidence>
<keyword evidence="10" id="KW-0693">Viral RNA replication</keyword>
<dbReference type="Pfam" id="PF05892">
    <property type="entry name" value="Tricho_coat"/>
    <property type="match status" value="1"/>
</dbReference>
<keyword evidence="7" id="KW-0378">Hydrolase</keyword>
<evidence type="ECO:0000256" key="7">
    <source>
        <dbReference type="ARBA" id="ARBA00022801"/>
    </source>
</evidence>
<dbReference type="InterPro" id="IPR008879">
    <property type="entry name" value="Coat_protein_tricho/vitivirus"/>
</dbReference>
<evidence type="ECO:0000313" key="15">
    <source>
        <dbReference type="EMBL" id="AIA96305.1"/>
    </source>
</evidence>
<dbReference type="InterPro" id="IPR001788">
    <property type="entry name" value="RNA-dep_RNA_pol_alsuvir"/>
</dbReference>
<reference evidence="15" key="1">
    <citation type="submission" date="2014-03" db="EMBL/GenBank/DDBJ databases">
        <title>Identification and analysis of complete genomic sequence of Apple stem grooving virus isolated from apple in China.</title>
        <authorList>
            <person name="Chen S."/>
            <person name="Zhang Z."/>
            <person name="Li S."/>
        </authorList>
    </citation>
    <scope>NUCLEOTIDE SEQUENCE</scope>
    <source>
        <strain evidence="15">YTG</strain>
    </source>
</reference>
<dbReference type="InterPro" id="IPR007094">
    <property type="entry name" value="RNA-dir_pol_PSvirus"/>
</dbReference>
<dbReference type="GO" id="GO:0016556">
    <property type="term" value="P:mRNA modification"/>
    <property type="evidence" value="ECO:0007669"/>
    <property type="project" value="InterPro"/>
</dbReference>
<evidence type="ECO:0000256" key="3">
    <source>
        <dbReference type="ARBA" id="ARBA00022561"/>
    </source>
</evidence>
<dbReference type="PROSITE" id="PS50507">
    <property type="entry name" value="RDRP_SSRNA_POS"/>
    <property type="match status" value="1"/>
</dbReference>
<dbReference type="GO" id="GO:0016787">
    <property type="term" value="F:hydrolase activity"/>
    <property type="evidence" value="ECO:0007669"/>
    <property type="project" value="UniProtKB-KW"/>
</dbReference>
<dbReference type="Pfam" id="PF00978">
    <property type="entry name" value="RdRP_2"/>
    <property type="match status" value="1"/>
</dbReference>
<accession>A0A060CSP9</accession>
<keyword evidence="4" id="KW-0808">Transferase</keyword>
<evidence type="ECO:0000259" key="12">
    <source>
        <dbReference type="PROSITE" id="PS50507"/>
    </source>
</evidence>
<dbReference type="Pfam" id="PF05414">
    <property type="entry name" value="DUF1717"/>
    <property type="match status" value="1"/>
</dbReference>
<feature type="compositionally biased region" description="Polar residues" evidence="11">
    <location>
        <begin position="558"/>
        <end position="569"/>
    </location>
</feature>
<evidence type="ECO:0000256" key="8">
    <source>
        <dbReference type="ARBA" id="ARBA00022840"/>
    </source>
</evidence>
<protein>
    <submittedName>
        <fullName evidence="15">Polyprotein</fullName>
    </submittedName>
</protein>
<evidence type="ECO:0000259" key="14">
    <source>
        <dbReference type="PROSITE" id="PS51743"/>
    </source>
</evidence>
<sequence>MAFTYRNPLEIAINKLPSKQSDQLLSLTTDEIEKTLEVTNRFFSFSITPEDQELLTKHGLTLAPIGFKSHSHPVSKMIENHLLYICIPSLLSSFKSVAFFSLRESKVNNFIKMHSVFSHGKIKSLGMYNAIIDGKDKFRYGDVGFTSFRDRVIGLRDQCLTRNKFPKVLFLHDELHFLSPFDIAFLFETIPEIDRVVATTVFPIELLFGDKVSKEPRVYTYKLHGASFSFYPDGVASECYEQNLANSKWPFTCSGIQWANRKIRVTKLQSLFAHHVFSFDRGRACNQFNHFDKPSCLLAEEMRLLTKRFDKAVINRSTVSSLSTYMACLKTANAASAVAKLRQLEKRDLYPDELNFVYSFGEHFKNFGMRDDFDVSVLQWVKDKFCQVMPHFIAASFFEPTEFHLNMRKLLSDLATKGIEVPLEVIILDKVNFIETRFHARMFDMAQALGVKLDLLGRRFDYEAESEEYFSESGYLFMPSKTNPDRNWILNSGALKVDFSKLIRARRFRLKRDFVDLILKGETPRSQLFLESNPNSKSQGKSENGEERKCPEQRGVPENSSMYESSNAPMCTDDRQGFEGSLPIDLINCFEPEEVKLPKRKRKNDCVFKAISAHLGIDTQDLLNFLVNEDISDELLDCIEEDKGLSHEMIEEVLITKGLSMVYTSDFKEMAVLNRKYGVNGKMYCTIRGNHCELSSKECFIRLLKEGGEAQMSNENLNADSLFDLGKFVHNRDRAVKLAKSMARGTSGLLYEFDPIFCKDIATLSELLPENFSSVVGLRLGFAGSGKTHKVLQWINYTPSVKRMFISPRRMLADEVATQLRGTACQVHTWETALKKIDGTFMEVFVDEMGLYPPGYITLLQMCAFRRIVKGQSENFLRGKLLELSKTCLNIRCFGDPLQLRHHSAEDTNLLDKTHDIDLMVKTIKHKYLLQGYRFGQWFQELINMPTRVDESKFSRKLFADISSVKTEDYGLILIARQEDKGVFAGRVPVATVSESQGMTINKRVLICLDQYLFAGGANAAIVAITRSKVGFDFILKGNSLKEVQRMTQKTIWQFIIEGKSIPMERIVNMNPGASFYESPLDVGNSSIQDKASHDLFIMPFINLAEEEVDPEEVVGDVIQPVEWFKCHVPVFDTDPMLAEIFEKVAAKEKREFQSVLGLSNQFLDMEKNGCKIDVLPFARQNVFPHHQSSDDVTFWAGVQKRIRKSNWRREKSKFEEFESQGKELLQEFISMLPFEFKVNIKDIEDGEKSFLEKRKLKSEKMWANHSERSDIDWKLDHAFLFMKSQYCTKEGKMFTEAKAGQTLACFQHIVLFRFGPMLRAIESAFLRSCGDSYYIHSGKNFFCLDSFVTKNASVFDGFSIESDYTAFDSSQDHVILAFEMALLQYLGVSKEFQLDYLRLKLTLGCRLGSLAIMRFTGEFCTFLFNTFANMLFTQLKYKIDPRKHRILFAGDDMCSLSSLKRRRGERATRLMKSFSLTAVEEVRKFSMFCGWYLSPYGIIKSPKLLWARIKMMSERQLLKECVDNYLFEAIFAYRLGERLYTILKEEDFEYHYLVIRFFVKNSKLLTGLSKSLIFEIGEGIGSEWLSSMSTISSRRLSPQISKLMQSHPQNSIKMQPSLNLMYSIASRDLSPMLKCHQDRVMDSYYQTLSFLMTQRLTPSGRRATSTNTCIMESFWLASKPCCPTLEEWRGGSLCMTVRVWTQREVTFAPICSSLNLTAVTLGSGQSTVYLQLMPIWQRDSDFEWTLIVHNMNRTQNFLPLISEWHTDVSIQLVSLKRRLVIQGGLHKQSAVVKHLNSTRKLRWPSWITSHRCFWRRVHPTCTLKKECLEVTKLGGHALFLQKGGQTQSRRKREDLGPSRLELKDSEKMSLEDVLQQARRHRVGVYLWKTHIDPGKELLTVPPPEGFKEGESFEGRELYLLLCNHYCKYLFGNIAVFGSSDKTQFPAVGFDTPPVHYNLTTTPKEGETEEQKKAREGSSGEKTKIWRIDLSNVVPELKTFAATSRQNSLNECTFRKLCEPFADLAREFLHERWSKGLATNIYKKWPKAFEKSPWVAFDFATGLKMNRLTPDEKQVIDRMTKRLFRTEGQKGVFEAGSESNLELEG</sequence>
<feature type="domain" description="RdRp catalytic" evidence="12">
    <location>
        <begin position="1358"/>
        <end position="1466"/>
    </location>
</feature>
<dbReference type="InterPro" id="IPR027351">
    <property type="entry name" value="(+)RNA_virus_helicase_core_dom"/>
</dbReference>
<dbReference type="GO" id="GO:0006351">
    <property type="term" value="P:DNA-templated transcription"/>
    <property type="evidence" value="ECO:0007669"/>
    <property type="project" value="InterPro"/>
</dbReference>
<feature type="domain" description="Alphavirus-like MT" evidence="14">
    <location>
        <begin position="63"/>
        <end position="250"/>
    </location>
</feature>
<name>A0A060CSP9_9VIRU</name>
<dbReference type="GO" id="GO:0008174">
    <property type="term" value="F:mRNA methyltransferase activity"/>
    <property type="evidence" value="ECO:0007669"/>
    <property type="project" value="UniProtKB-UniRule"/>
</dbReference>
<feature type="compositionally biased region" description="Basic and acidic residues" evidence="11">
    <location>
        <begin position="543"/>
        <end position="552"/>
    </location>
</feature>
<feature type="region of interest" description="Disordered" evidence="11">
    <location>
        <begin position="528"/>
        <end position="574"/>
    </location>
</feature>